<dbReference type="EMBL" id="RDQH01000343">
    <property type="protein sequence ID" value="RXH68100.1"/>
    <property type="molecule type" value="Genomic_DNA"/>
</dbReference>
<sequence>MPPNEALRCIHVGLLCVQEYPFDRSTIIGWILCVFMFLPSVCTSLDTLALEESVGADQTLISYRGTFALGFFSPENSKNFFLGIWYNTIPKNLKVWVANRGSPLDSPGVLTLSADGNLVV</sequence>
<dbReference type="PROSITE" id="PS50927">
    <property type="entry name" value="BULB_LECTIN"/>
    <property type="match status" value="1"/>
</dbReference>
<reference evidence="5 6" key="1">
    <citation type="submission" date="2018-10" db="EMBL/GenBank/DDBJ databases">
        <title>A high-quality apple genome assembly.</title>
        <authorList>
            <person name="Hu J."/>
        </authorList>
    </citation>
    <scope>NUCLEOTIDE SEQUENCE [LARGE SCALE GENOMIC DNA]</scope>
    <source>
        <strain evidence="6">cv. HFTH1</strain>
        <tissue evidence="5">Young leaf</tissue>
    </source>
</reference>
<keyword evidence="1" id="KW-0732">Signal</keyword>
<dbReference type="AlphaFoldDB" id="A0A498HB81"/>
<dbReference type="InterPro" id="IPR001480">
    <property type="entry name" value="Bulb-type_lectin_dom"/>
</dbReference>
<evidence type="ECO:0000259" key="4">
    <source>
        <dbReference type="PROSITE" id="PS50927"/>
    </source>
</evidence>
<evidence type="ECO:0000256" key="2">
    <source>
        <dbReference type="ARBA" id="ARBA00023157"/>
    </source>
</evidence>
<proteinExistence type="predicted"/>
<evidence type="ECO:0000256" key="1">
    <source>
        <dbReference type="ARBA" id="ARBA00022729"/>
    </source>
</evidence>
<dbReference type="Proteomes" id="UP000290289">
    <property type="component" value="Chromosome 17"/>
</dbReference>
<evidence type="ECO:0000313" key="5">
    <source>
        <dbReference type="EMBL" id="RXH68100.1"/>
    </source>
</evidence>
<evidence type="ECO:0000313" key="6">
    <source>
        <dbReference type="Proteomes" id="UP000290289"/>
    </source>
</evidence>
<organism evidence="5 6">
    <name type="scientific">Malus domestica</name>
    <name type="common">Apple</name>
    <name type="synonym">Pyrus malus</name>
    <dbReference type="NCBI Taxonomy" id="3750"/>
    <lineage>
        <taxon>Eukaryota</taxon>
        <taxon>Viridiplantae</taxon>
        <taxon>Streptophyta</taxon>
        <taxon>Embryophyta</taxon>
        <taxon>Tracheophyta</taxon>
        <taxon>Spermatophyta</taxon>
        <taxon>Magnoliopsida</taxon>
        <taxon>eudicotyledons</taxon>
        <taxon>Gunneridae</taxon>
        <taxon>Pentapetalae</taxon>
        <taxon>rosids</taxon>
        <taxon>fabids</taxon>
        <taxon>Rosales</taxon>
        <taxon>Rosaceae</taxon>
        <taxon>Amygdaloideae</taxon>
        <taxon>Maleae</taxon>
        <taxon>Malus</taxon>
    </lineage>
</organism>
<dbReference type="Gene3D" id="2.90.10.10">
    <property type="entry name" value="Bulb-type lectin domain"/>
    <property type="match status" value="1"/>
</dbReference>
<feature type="domain" description="Bulb-type lectin" evidence="4">
    <location>
        <begin position="45"/>
        <end position="120"/>
    </location>
</feature>
<evidence type="ECO:0000256" key="3">
    <source>
        <dbReference type="ARBA" id="ARBA00023180"/>
    </source>
</evidence>
<keyword evidence="6" id="KW-1185">Reference proteome</keyword>
<dbReference type="InterPro" id="IPR036426">
    <property type="entry name" value="Bulb-type_lectin_dom_sf"/>
</dbReference>
<dbReference type="SUPFAM" id="SSF51110">
    <property type="entry name" value="alpha-D-mannose-specific plant lectins"/>
    <property type="match status" value="1"/>
</dbReference>
<gene>
    <name evidence="5" type="ORF">DVH24_028247</name>
</gene>
<accession>A0A498HB81</accession>
<protein>
    <recommendedName>
        <fullName evidence="4">Bulb-type lectin domain-containing protein</fullName>
    </recommendedName>
</protein>
<comment type="caution">
    <text evidence="5">The sequence shown here is derived from an EMBL/GenBank/DDBJ whole genome shotgun (WGS) entry which is preliminary data.</text>
</comment>
<keyword evidence="2" id="KW-1015">Disulfide bond</keyword>
<keyword evidence="3" id="KW-0325">Glycoprotein</keyword>
<name>A0A498HB81_MALDO</name>
<dbReference type="PANTHER" id="PTHR32444">
    <property type="entry name" value="BULB-TYPE LECTIN DOMAIN-CONTAINING PROTEIN"/>
    <property type="match status" value="1"/>
</dbReference>
<dbReference type="CDD" id="cd00028">
    <property type="entry name" value="B_lectin"/>
    <property type="match status" value="1"/>
</dbReference>
<dbReference type="PANTHER" id="PTHR32444:SF247">
    <property type="entry name" value="OS01G0958200 PROTEIN"/>
    <property type="match status" value="1"/>
</dbReference>